<evidence type="ECO:0000256" key="1">
    <source>
        <dbReference type="SAM" id="Phobius"/>
    </source>
</evidence>
<dbReference type="NCBIfam" id="TIGR00254">
    <property type="entry name" value="GGDEF"/>
    <property type="match status" value="1"/>
</dbReference>
<dbReference type="InterPro" id="IPR029787">
    <property type="entry name" value="Nucleotide_cyclase"/>
</dbReference>
<accession>A0ABT7BCK9</accession>
<dbReference type="InterPro" id="IPR043128">
    <property type="entry name" value="Rev_trsase/Diguanyl_cyclase"/>
</dbReference>
<dbReference type="PROSITE" id="PS50887">
    <property type="entry name" value="GGDEF"/>
    <property type="match status" value="1"/>
</dbReference>
<dbReference type="InterPro" id="IPR035965">
    <property type="entry name" value="PAS-like_dom_sf"/>
</dbReference>
<comment type="caution">
    <text evidence="3">The sequence shown here is derived from an EMBL/GenBank/DDBJ whole genome shotgun (WGS) entry which is preliminary data.</text>
</comment>
<name>A0ABT7BCK9_9CYAN</name>
<dbReference type="SMART" id="SM00267">
    <property type="entry name" value="GGDEF"/>
    <property type="match status" value="1"/>
</dbReference>
<reference evidence="3 4" key="1">
    <citation type="submission" date="2023-01" db="EMBL/GenBank/DDBJ databases">
        <title>Novel diversity within Roseofilum (Cyanobacteria; Desertifilaceae) from marine benthic mats with descriptions of four novel species.</title>
        <authorList>
            <person name="Wang Y."/>
            <person name="Berthold D.E."/>
            <person name="Hu J."/>
            <person name="Lefler F.W."/>
            <person name="Laughinghouse H.D. IV."/>
        </authorList>
    </citation>
    <scope>NUCLEOTIDE SEQUENCE [LARGE SCALE GENOMIC DNA]</scope>
    <source>
        <strain evidence="3 4">BLCC-M114</strain>
    </source>
</reference>
<dbReference type="Proteomes" id="UP001235849">
    <property type="component" value="Unassembled WGS sequence"/>
</dbReference>
<keyword evidence="4" id="KW-1185">Reference proteome</keyword>
<dbReference type="InterPro" id="IPR050469">
    <property type="entry name" value="Diguanylate_Cyclase"/>
</dbReference>
<dbReference type="Gene3D" id="3.30.70.270">
    <property type="match status" value="1"/>
</dbReference>
<proteinExistence type="predicted"/>
<keyword evidence="3" id="KW-0808">Transferase</keyword>
<dbReference type="CDD" id="cd01949">
    <property type="entry name" value="GGDEF"/>
    <property type="match status" value="1"/>
</dbReference>
<dbReference type="SUPFAM" id="SSF55073">
    <property type="entry name" value="Nucleotide cyclase"/>
    <property type="match status" value="1"/>
</dbReference>
<dbReference type="PANTHER" id="PTHR45138:SF9">
    <property type="entry name" value="DIGUANYLATE CYCLASE DGCM-RELATED"/>
    <property type="match status" value="1"/>
</dbReference>
<dbReference type="InterPro" id="IPR000160">
    <property type="entry name" value="GGDEF_dom"/>
</dbReference>
<dbReference type="PANTHER" id="PTHR45138">
    <property type="entry name" value="REGULATORY COMPONENTS OF SENSORY TRANSDUCTION SYSTEM"/>
    <property type="match status" value="1"/>
</dbReference>
<evidence type="ECO:0000313" key="4">
    <source>
        <dbReference type="Proteomes" id="UP001235849"/>
    </source>
</evidence>
<keyword evidence="3" id="KW-0548">Nucleotidyltransferase</keyword>
<dbReference type="EC" id="2.7.7.65" evidence="3"/>
<feature type="transmembrane region" description="Helical" evidence="1">
    <location>
        <begin position="16"/>
        <end position="38"/>
    </location>
</feature>
<organism evidence="3 4">
    <name type="scientific">Roseofilum capinflatum BLCC-M114</name>
    <dbReference type="NCBI Taxonomy" id="3022440"/>
    <lineage>
        <taxon>Bacteria</taxon>
        <taxon>Bacillati</taxon>
        <taxon>Cyanobacteriota</taxon>
        <taxon>Cyanophyceae</taxon>
        <taxon>Desertifilales</taxon>
        <taxon>Desertifilaceae</taxon>
        <taxon>Roseofilum</taxon>
        <taxon>Roseofilum capinflatum</taxon>
    </lineage>
</organism>
<keyword evidence="1" id="KW-1133">Transmembrane helix</keyword>
<gene>
    <name evidence="3" type="ORF">PMG25_22655</name>
</gene>
<evidence type="ECO:0000313" key="3">
    <source>
        <dbReference type="EMBL" id="MDJ1176896.1"/>
    </source>
</evidence>
<keyword evidence="1" id="KW-0812">Transmembrane</keyword>
<sequence length="744" mass="84939">MANRLFQHRKTVPLPIYILVPVLLPILVAMSVTGWLSLRRNHQLVQQLSRQWMEEVGDRLKTKLSQDLAFPQDLLNSYENLLLDLDDGAIALSNQNCFWPFLNSFPSLQGITFGLEPRGDLLAIHRTEDGEMICTLANRETNHQLSTYRLGDRGEVQERLDSSIASYDARQNLWYQNSIIDQQVTLDITRLPSLSHPSIELQIVQPFYDQNKELIGVGKIDFNLNSFQEYLQNINLDFSAEILVFDQQINPLVDSTKNSKKQETIEAGLLPKIQQNLTADYPQEIQIFSHNKQNYWTLSFAYKLPGDRQWWISIIVPEKQVFQAVEINFRNQLLLNLSAVSISIALGSFFLHKISSILNQVSQNAQQVIEGHLSLENLPHSLVYPLQGLINSFQALTQYWCQLVQSIGHENERLLDKVESGTNLLIEAVEKADKANLKLQQSQSLLESIINSSMDGIMAFQALRDYRGRIIDFEWIVSNQVAAYFFEINTVNLVGKSWLQEIQSPNLRSLFDHYVSVVETGHSLELEFPYDHDNQRAWFHVIAVKLGDGLSVNFRDITDRKKSVFELRKMLDEVHKIANTDGLTKVANRRQFDECLYQEWLRLKRDRLPLSIILCDVDYFKFYNDTYGHQAGDDCLIQVASAIQHSVRRSSDIVARYGGEEFVVLLPNTSEEGAKVVAQLIQSKIDDLQIPHKTSKVAATVTMSLGIATLVPTSELSKESLIALADEALYEAKKQGRNRFVVKS</sequence>
<protein>
    <submittedName>
        <fullName evidence="3">Diguanylate cyclase</fullName>
        <ecNumber evidence="3">2.7.7.65</ecNumber>
    </submittedName>
</protein>
<dbReference type="GO" id="GO:0052621">
    <property type="term" value="F:diguanylate cyclase activity"/>
    <property type="evidence" value="ECO:0007669"/>
    <property type="project" value="UniProtKB-EC"/>
</dbReference>
<feature type="domain" description="GGDEF" evidence="2">
    <location>
        <begin position="608"/>
        <end position="744"/>
    </location>
</feature>
<dbReference type="RefSeq" id="WP_283769165.1">
    <property type="nucleotide sequence ID" value="NZ_JAQOSO010000115.1"/>
</dbReference>
<dbReference type="EMBL" id="JAQOSO010000115">
    <property type="protein sequence ID" value="MDJ1176896.1"/>
    <property type="molecule type" value="Genomic_DNA"/>
</dbReference>
<evidence type="ECO:0000259" key="2">
    <source>
        <dbReference type="PROSITE" id="PS50887"/>
    </source>
</evidence>
<keyword evidence="1" id="KW-0472">Membrane</keyword>
<dbReference type="Pfam" id="PF00990">
    <property type="entry name" value="GGDEF"/>
    <property type="match status" value="1"/>
</dbReference>
<dbReference type="SUPFAM" id="SSF55785">
    <property type="entry name" value="PYP-like sensor domain (PAS domain)"/>
    <property type="match status" value="1"/>
</dbReference>
<dbReference type="Gene3D" id="3.30.450.20">
    <property type="entry name" value="PAS domain"/>
    <property type="match status" value="3"/>
</dbReference>